<gene>
    <name evidence="4" type="ORF">SAMN04489842_0341</name>
</gene>
<dbReference type="OrthoDB" id="9280at2157"/>
<dbReference type="PANTHER" id="PTHR43080:SF2">
    <property type="entry name" value="CBS DOMAIN-CONTAINING PROTEIN"/>
    <property type="match status" value="1"/>
</dbReference>
<dbReference type="InterPro" id="IPR046342">
    <property type="entry name" value="CBS_dom_sf"/>
</dbReference>
<dbReference type="EMBL" id="FNLC01000001">
    <property type="protein sequence ID" value="SDQ28270.1"/>
    <property type="molecule type" value="Genomic_DNA"/>
</dbReference>
<reference evidence="5" key="1">
    <citation type="submission" date="2016-10" db="EMBL/GenBank/DDBJ databases">
        <authorList>
            <person name="Varghese N."/>
            <person name="Submissions S."/>
        </authorList>
    </citation>
    <scope>NUCLEOTIDE SEQUENCE [LARGE SCALE GENOMIC DNA]</scope>
    <source>
        <strain evidence="5">DSM 24767</strain>
    </source>
</reference>
<dbReference type="PROSITE" id="PS51371">
    <property type="entry name" value="CBS"/>
    <property type="match status" value="2"/>
</dbReference>
<evidence type="ECO:0000256" key="1">
    <source>
        <dbReference type="ARBA" id="ARBA00023122"/>
    </source>
</evidence>
<accession>A0A1H0ZLC9</accession>
<keyword evidence="1 2" id="KW-0129">CBS domain</keyword>
<dbReference type="SMART" id="SM00116">
    <property type="entry name" value="CBS"/>
    <property type="match status" value="2"/>
</dbReference>
<protein>
    <submittedName>
        <fullName evidence="4">CBS domain-containing protein</fullName>
    </submittedName>
</protein>
<dbReference type="AlphaFoldDB" id="A0A1H0ZLC9"/>
<feature type="domain" description="CBS" evidence="3">
    <location>
        <begin position="71"/>
        <end position="127"/>
    </location>
</feature>
<dbReference type="PANTHER" id="PTHR43080">
    <property type="entry name" value="CBS DOMAIN-CONTAINING PROTEIN CBSX3, MITOCHONDRIAL"/>
    <property type="match status" value="1"/>
</dbReference>
<feature type="domain" description="CBS" evidence="3">
    <location>
        <begin position="7"/>
        <end position="65"/>
    </location>
</feature>
<dbReference type="RefSeq" id="WP_090376399.1">
    <property type="nucleotide sequence ID" value="NZ_FNLC01000001.1"/>
</dbReference>
<dbReference type="Gene3D" id="3.10.580.10">
    <property type="entry name" value="CBS-domain"/>
    <property type="match status" value="1"/>
</dbReference>
<evidence type="ECO:0000256" key="2">
    <source>
        <dbReference type="PROSITE-ProRule" id="PRU00703"/>
    </source>
</evidence>
<sequence length="140" mass="15681">MLLRQIMSTPAVTIAPSATLREAVETMLEERIGSIVVVDPGMVGIVTRSDILRTQHRTGARLEDLRVQDAMTSEEIVRISPTSDVIEALEKMMEHDVKKLPVFEGIELVGVVTMSDVARCLPERVDEVRQTLKRKNKDGW</sequence>
<evidence type="ECO:0000259" key="3">
    <source>
        <dbReference type="PROSITE" id="PS51371"/>
    </source>
</evidence>
<dbReference type="Pfam" id="PF00571">
    <property type="entry name" value="CBS"/>
    <property type="match status" value="2"/>
</dbReference>
<proteinExistence type="predicted"/>
<dbReference type="Proteomes" id="UP000198848">
    <property type="component" value="Unassembled WGS sequence"/>
</dbReference>
<dbReference type="SUPFAM" id="SSF54631">
    <property type="entry name" value="CBS-domain pair"/>
    <property type="match status" value="1"/>
</dbReference>
<name>A0A1H0ZLC9_NATTX</name>
<evidence type="ECO:0000313" key="4">
    <source>
        <dbReference type="EMBL" id="SDQ28270.1"/>
    </source>
</evidence>
<dbReference type="InterPro" id="IPR051257">
    <property type="entry name" value="Diverse_CBS-Domain"/>
</dbReference>
<keyword evidence="5" id="KW-1185">Reference proteome</keyword>
<dbReference type="InterPro" id="IPR000644">
    <property type="entry name" value="CBS_dom"/>
</dbReference>
<evidence type="ECO:0000313" key="5">
    <source>
        <dbReference type="Proteomes" id="UP000198848"/>
    </source>
</evidence>
<dbReference type="STRING" id="1095778.SAMN04489842_0341"/>
<organism evidence="4 5">
    <name type="scientific">Natronobacterium texcoconense</name>
    <dbReference type="NCBI Taxonomy" id="1095778"/>
    <lineage>
        <taxon>Archaea</taxon>
        <taxon>Methanobacteriati</taxon>
        <taxon>Methanobacteriota</taxon>
        <taxon>Stenosarchaea group</taxon>
        <taxon>Halobacteria</taxon>
        <taxon>Halobacteriales</taxon>
        <taxon>Natrialbaceae</taxon>
        <taxon>Natronobacterium</taxon>
    </lineage>
</organism>